<gene>
    <name evidence="3" type="ORF">QE207_15805</name>
</gene>
<dbReference type="Proteomes" id="UP001177597">
    <property type="component" value="Chromosome"/>
</dbReference>
<dbReference type="PANTHER" id="PTHR43581:SF2">
    <property type="entry name" value="EXCINUCLEASE ATPASE SUBUNIT"/>
    <property type="match status" value="1"/>
</dbReference>
<evidence type="ECO:0000313" key="4">
    <source>
        <dbReference type="Proteomes" id="UP001177597"/>
    </source>
</evidence>
<dbReference type="Pfam" id="PF13175">
    <property type="entry name" value="AAA_15"/>
    <property type="match status" value="1"/>
</dbReference>
<dbReference type="EMBL" id="CP123498">
    <property type="protein sequence ID" value="WGL95107.1"/>
    <property type="molecule type" value="Genomic_DNA"/>
</dbReference>
<proteinExistence type="predicted"/>
<reference evidence="3" key="1">
    <citation type="submission" date="2023-04" db="EMBL/GenBank/DDBJ databases">
        <title>Genome dynamics across the evolutionary transition to endosymbiosis.</title>
        <authorList>
            <person name="Siozios S."/>
            <person name="Nadal-Jimenez P."/>
            <person name="Azagi T."/>
            <person name="Sprong H."/>
            <person name="Frost C.L."/>
            <person name="Parratt S.R."/>
            <person name="Taylor G."/>
            <person name="Brettell L."/>
            <person name="Lew K.C."/>
            <person name="Croft L."/>
            <person name="King K.C."/>
            <person name="Brockhurst M.A."/>
            <person name="Hypsa V."/>
            <person name="Novakova E."/>
            <person name="Darby A.C."/>
            <person name="Hurst G.D.D."/>
        </authorList>
    </citation>
    <scope>NUCLEOTIDE SEQUENCE</scope>
    <source>
        <strain evidence="3">AIh</strain>
    </source>
</reference>
<accession>A0AA95GBF8</accession>
<dbReference type="SUPFAM" id="SSF52540">
    <property type="entry name" value="P-loop containing nucleoside triphosphate hydrolases"/>
    <property type="match status" value="1"/>
</dbReference>
<dbReference type="PANTHER" id="PTHR43581">
    <property type="entry name" value="ATP/GTP PHOSPHATASE"/>
    <property type="match status" value="1"/>
</dbReference>
<dbReference type="AlphaFoldDB" id="A0AA95GBF8"/>
<dbReference type="InterPro" id="IPR027417">
    <property type="entry name" value="P-loop_NTPase"/>
</dbReference>
<dbReference type="CDD" id="cd01026">
    <property type="entry name" value="TOPRIM_OLD"/>
    <property type="match status" value="1"/>
</dbReference>
<protein>
    <submittedName>
        <fullName evidence="3">AAA family ATPase</fullName>
    </submittedName>
</protein>
<dbReference type="Pfam" id="PF20469">
    <property type="entry name" value="OLD-like_TOPRIM"/>
    <property type="match status" value="1"/>
</dbReference>
<organism evidence="3 4">
    <name type="scientific">Arsenophonus nasoniae</name>
    <name type="common">son-killer infecting Nasonia vitripennis</name>
    <dbReference type="NCBI Taxonomy" id="638"/>
    <lineage>
        <taxon>Bacteria</taxon>
        <taxon>Pseudomonadati</taxon>
        <taxon>Pseudomonadota</taxon>
        <taxon>Gammaproteobacteria</taxon>
        <taxon>Enterobacterales</taxon>
        <taxon>Morganellaceae</taxon>
        <taxon>Arsenophonus</taxon>
    </lineage>
</organism>
<dbReference type="Gene3D" id="3.40.50.300">
    <property type="entry name" value="P-loop containing nucleotide triphosphate hydrolases"/>
    <property type="match status" value="1"/>
</dbReference>
<dbReference type="InterPro" id="IPR051396">
    <property type="entry name" value="Bact_Antivir_Def_Nuclease"/>
</dbReference>
<dbReference type="InterPro" id="IPR034139">
    <property type="entry name" value="TOPRIM_OLD"/>
</dbReference>
<dbReference type="RefSeq" id="WP_280629175.1">
    <property type="nucleotide sequence ID" value="NZ_CP123498.1"/>
</dbReference>
<evidence type="ECO:0000259" key="1">
    <source>
        <dbReference type="Pfam" id="PF13175"/>
    </source>
</evidence>
<evidence type="ECO:0000313" key="3">
    <source>
        <dbReference type="EMBL" id="WGL95107.1"/>
    </source>
</evidence>
<sequence length="568" mass="65821">MYINRVKILNYRNFRQLEAELHQLTIIIGENDSGKSNFFTALSLPLSGNQIDFNYKRLNISDINTDSILEFYASIISNEDKNVQLSKIPKVSVTLDFTDPRNSYETAIISQWIISNGNEDSYRIRYDFKPKNDEEFLQTVTELLENKQTEDLEWFTLPIELYEYQIVSVNNEKVINFNELKHISINNINADRDDFSESHSTRSNGILTKLLINKLNNENKNKINNAYLEFFSSIKETKTFEKVIGNNTDFSNFHDFIEKLECTPNLPNLKNILSNITLRYGNEFLYQKGLGKRNLIYIIILFAYYNTCDKGFNLCCIEEPESHLSVNNLKLIKDFLCKSNKKENHNTLLQTIISTHTPSVINKLEITNVLAFSGDKAINLYNTPSKLVDYLRKKPNFDILKLLFANKVILVEGTTEEMLINTFLIKRNENLNNIEVIAIGQKGYRNFLDIWLQLNKDNREKKIGIIRDFDNQQKAKEQHHKYDDLHENIIVRTTEEYTLENDLVSAGDNLSLLSNFFGLEQKAEIIVNHLINGKAEQMLKICDAILKENDPLAITLPGHIEEVIKELS</sequence>
<evidence type="ECO:0000259" key="2">
    <source>
        <dbReference type="Pfam" id="PF20469"/>
    </source>
</evidence>
<dbReference type="InterPro" id="IPR041685">
    <property type="entry name" value="AAA_GajA/Old/RecF-like"/>
</dbReference>
<feature type="domain" description="Endonuclease GajA/Old nuclease/RecF-like AAA" evidence="1">
    <location>
        <begin position="1"/>
        <end position="361"/>
    </location>
</feature>
<feature type="domain" description="OLD protein-like TOPRIM" evidence="2">
    <location>
        <begin position="403"/>
        <end position="455"/>
    </location>
</feature>
<name>A0AA95GBF8_9GAMM</name>